<protein>
    <recommendedName>
        <fullName evidence="8">G-protein coupled receptors family 2 profile 2 domain-containing protein</fullName>
    </recommendedName>
</protein>
<keyword evidence="3 5" id="KW-1133">Transmembrane helix</keyword>
<comment type="subcellular location">
    <subcellularLocation>
        <location evidence="1">Membrane</location>
        <topology evidence="1">Multi-pass membrane protein</topology>
    </subcellularLocation>
</comment>
<evidence type="ECO:0000256" key="2">
    <source>
        <dbReference type="ARBA" id="ARBA00022692"/>
    </source>
</evidence>
<evidence type="ECO:0000313" key="6">
    <source>
        <dbReference type="EMBL" id="CAL1532119.1"/>
    </source>
</evidence>
<feature type="non-terminal residue" evidence="6">
    <location>
        <position position="1"/>
    </location>
</feature>
<dbReference type="AlphaFoldDB" id="A0AAV2HFM7"/>
<sequence length="75" mass="8713">TVWAIVVLCPLLGVTYVTGLLTFTGQNIIWEFVFVSLNAFQGLFFFLFNCFGQSDVRNGLREKYRRFHSRQFVSP</sequence>
<dbReference type="Gene3D" id="1.20.1070.10">
    <property type="entry name" value="Rhodopsin 7-helix transmembrane proteins"/>
    <property type="match status" value="1"/>
</dbReference>
<name>A0AAV2HFM7_LYMST</name>
<reference evidence="6 7" key="1">
    <citation type="submission" date="2024-04" db="EMBL/GenBank/DDBJ databases">
        <authorList>
            <consortium name="Genoscope - CEA"/>
            <person name="William W."/>
        </authorList>
    </citation>
    <scope>NUCLEOTIDE SEQUENCE [LARGE SCALE GENOMIC DNA]</scope>
</reference>
<dbReference type="GO" id="GO:0007189">
    <property type="term" value="P:adenylate cyclase-activating G protein-coupled receptor signaling pathway"/>
    <property type="evidence" value="ECO:0007669"/>
    <property type="project" value="TreeGrafter"/>
</dbReference>
<evidence type="ECO:0000256" key="3">
    <source>
        <dbReference type="ARBA" id="ARBA00022989"/>
    </source>
</evidence>
<comment type="caution">
    <text evidence="6">The sequence shown here is derived from an EMBL/GenBank/DDBJ whole genome shotgun (WGS) entry which is preliminary data.</text>
</comment>
<organism evidence="6 7">
    <name type="scientific">Lymnaea stagnalis</name>
    <name type="common">Great pond snail</name>
    <name type="synonym">Helix stagnalis</name>
    <dbReference type="NCBI Taxonomy" id="6523"/>
    <lineage>
        <taxon>Eukaryota</taxon>
        <taxon>Metazoa</taxon>
        <taxon>Spiralia</taxon>
        <taxon>Lophotrochozoa</taxon>
        <taxon>Mollusca</taxon>
        <taxon>Gastropoda</taxon>
        <taxon>Heterobranchia</taxon>
        <taxon>Euthyneura</taxon>
        <taxon>Panpulmonata</taxon>
        <taxon>Hygrophila</taxon>
        <taxon>Lymnaeoidea</taxon>
        <taxon>Lymnaeidae</taxon>
        <taxon>Lymnaea</taxon>
    </lineage>
</organism>
<evidence type="ECO:0000256" key="4">
    <source>
        <dbReference type="ARBA" id="ARBA00023136"/>
    </source>
</evidence>
<dbReference type="PANTHER" id="PTHR45813:SF8">
    <property type="entry name" value="IG-LIKE DOMAIN-CONTAINING PROTEIN"/>
    <property type="match status" value="1"/>
</dbReference>
<dbReference type="PANTHER" id="PTHR45813">
    <property type="entry name" value="IG-LIKE DOMAIN-CONTAINING PROTEIN"/>
    <property type="match status" value="1"/>
</dbReference>
<evidence type="ECO:0008006" key="8">
    <source>
        <dbReference type="Google" id="ProtNLM"/>
    </source>
</evidence>
<evidence type="ECO:0000256" key="5">
    <source>
        <dbReference type="SAM" id="Phobius"/>
    </source>
</evidence>
<dbReference type="GO" id="GO:0004930">
    <property type="term" value="F:G protein-coupled receptor activity"/>
    <property type="evidence" value="ECO:0007669"/>
    <property type="project" value="InterPro"/>
</dbReference>
<keyword evidence="7" id="KW-1185">Reference proteome</keyword>
<dbReference type="Proteomes" id="UP001497497">
    <property type="component" value="Unassembled WGS sequence"/>
</dbReference>
<evidence type="ECO:0000313" key="7">
    <source>
        <dbReference type="Proteomes" id="UP001497497"/>
    </source>
</evidence>
<keyword evidence="2 5" id="KW-0812">Transmembrane</keyword>
<dbReference type="PRINTS" id="PR00249">
    <property type="entry name" value="GPCRSECRETIN"/>
</dbReference>
<proteinExistence type="predicted"/>
<feature type="transmembrane region" description="Helical" evidence="5">
    <location>
        <begin position="29"/>
        <end position="51"/>
    </location>
</feature>
<dbReference type="GO" id="GO:0016020">
    <property type="term" value="C:membrane"/>
    <property type="evidence" value="ECO:0007669"/>
    <property type="project" value="UniProtKB-SubCell"/>
</dbReference>
<gene>
    <name evidence="6" type="ORF">GSLYS_00006198001</name>
</gene>
<accession>A0AAV2HFM7</accession>
<dbReference type="InterPro" id="IPR000832">
    <property type="entry name" value="GPCR_2_secretin-like"/>
</dbReference>
<dbReference type="EMBL" id="CAXITT010000106">
    <property type="protein sequence ID" value="CAL1532119.1"/>
    <property type="molecule type" value="Genomic_DNA"/>
</dbReference>
<keyword evidence="4 5" id="KW-0472">Membrane</keyword>
<dbReference type="InterPro" id="IPR051587">
    <property type="entry name" value="Adhesion_GPCR"/>
</dbReference>
<dbReference type="Pfam" id="PF00002">
    <property type="entry name" value="7tm_2"/>
    <property type="match status" value="1"/>
</dbReference>
<evidence type="ECO:0000256" key="1">
    <source>
        <dbReference type="ARBA" id="ARBA00004141"/>
    </source>
</evidence>